<dbReference type="GO" id="GO:0016042">
    <property type="term" value="P:lipid catabolic process"/>
    <property type="evidence" value="ECO:0007669"/>
    <property type="project" value="UniProtKB-KW"/>
</dbReference>
<gene>
    <name evidence="4" type="ORF">AsAng_0025680</name>
</gene>
<dbReference type="InterPro" id="IPR029058">
    <property type="entry name" value="AB_hydrolase_fold"/>
</dbReference>
<dbReference type="EMBL" id="AP026867">
    <property type="protein sequence ID" value="BDS11854.1"/>
    <property type="molecule type" value="Genomic_DNA"/>
</dbReference>
<evidence type="ECO:0000256" key="1">
    <source>
        <dbReference type="ARBA" id="ARBA00022963"/>
    </source>
</evidence>
<sequence>MFIKPVSFVRNGLFISIKMINEELIKIKTKDGEQVALWKITAPSSQVHQNIFLGHGTFSNKKVCMGIASFLVEQGYTCWIVEWRNHGESPPPKQHFNYETIALYDFLAAFDFLFEVKKIQRLSCIAHSGGGICLAMFLVRYPKYIPKIQRITLFGCQSFGAANNVANYTKILLGKYLTALTKHIPAEKKGLGEHNESYFLMKQWFDWNLSKKFNGAGDFDYLENMPLITTPILSICAKGDTFIAPVQGCKAFLDGFKNPQNKLLFCSRQNGYLEDYNHSRILHSSSAKKEIWPIVLNWMSQ</sequence>
<feature type="domain" description="AB hydrolase-1" evidence="3">
    <location>
        <begin position="52"/>
        <end position="148"/>
    </location>
</feature>
<evidence type="ECO:0000313" key="5">
    <source>
        <dbReference type="Proteomes" id="UP001060919"/>
    </source>
</evidence>
<keyword evidence="1" id="KW-0442">Lipid degradation</keyword>
<dbReference type="InterPro" id="IPR000073">
    <property type="entry name" value="AB_hydrolase_1"/>
</dbReference>
<protein>
    <submittedName>
        <fullName evidence="4">Alpha/beta fold hydrolase</fullName>
    </submittedName>
</protein>
<dbReference type="Gene3D" id="3.40.50.1820">
    <property type="entry name" value="alpha/beta hydrolase"/>
    <property type="match status" value="1"/>
</dbReference>
<reference evidence="4" key="1">
    <citation type="submission" date="2022-09" db="EMBL/GenBank/DDBJ databases">
        <title>Aureispira anguillicida sp. nov., isolated from Leptocephalus of Japanese eel Anguilla japonica.</title>
        <authorList>
            <person name="Yuasa K."/>
            <person name="Mekata T."/>
            <person name="Ikunari K."/>
        </authorList>
    </citation>
    <scope>NUCLEOTIDE SEQUENCE</scope>
    <source>
        <strain evidence="4">EL160426</strain>
    </source>
</reference>
<keyword evidence="4" id="KW-0378">Hydrolase</keyword>
<evidence type="ECO:0000313" key="4">
    <source>
        <dbReference type="EMBL" id="BDS11854.1"/>
    </source>
</evidence>
<name>A0A915YF28_9BACT</name>
<keyword evidence="5" id="KW-1185">Reference proteome</keyword>
<dbReference type="SUPFAM" id="SSF53474">
    <property type="entry name" value="alpha/beta-Hydrolases"/>
    <property type="match status" value="1"/>
</dbReference>
<accession>A0A915YF28</accession>
<dbReference type="PANTHER" id="PTHR11005">
    <property type="entry name" value="LYSOSOMAL ACID LIPASE-RELATED"/>
    <property type="match status" value="1"/>
</dbReference>
<dbReference type="Proteomes" id="UP001060919">
    <property type="component" value="Chromosome"/>
</dbReference>
<dbReference type="KEGG" id="aup:AsAng_0025680"/>
<keyword evidence="2" id="KW-0443">Lipid metabolism</keyword>
<organism evidence="4 5">
    <name type="scientific">Aureispira anguillae</name>
    <dbReference type="NCBI Taxonomy" id="2864201"/>
    <lineage>
        <taxon>Bacteria</taxon>
        <taxon>Pseudomonadati</taxon>
        <taxon>Bacteroidota</taxon>
        <taxon>Saprospiria</taxon>
        <taxon>Saprospirales</taxon>
        <taxon>Saprospiraceae</taxon>
        <taxon>Aureispira</taxon>
    </lineage>
</organism>
<dbReference type="Pfam" id="PF00561">
    <property type="entry name" value="Abhydrolase_1"/>
    <property type="match status" value="1"/>
</dbReference>
<evidence type="ECO:0000259" key="3">
    <source>
        <dbReference type="Pfam" id="PF00561"/>
    </source>
</evidence>
<proteinExistence type="predicted"/>
<dbReference type="AlphaFoldDB" id="A0A915YF28"/>
<evidence type="ECO:0000256" key="2">
    <source>
        <dbReference type="ARBA" id="ARBA00023098"/>
    </source>
</evidence>
<dbReference type="GO" id="GO:0016787">
    <property type="term" value="F:hydrolase activity"/>
    <property type="evidence" value="ECO:0007669"/>
    <property type="project" value="UniProtKB-KW"/>
</dbReference>